<evidence type="ECO:0000313" key="2">
    <source>
        <dbReference type="EMBL" id="MBW84672.1"/>
    </source>
</evidence>
<dbReference type="PANTHER" id="PTHR33344">
    <property type="entry name" value="OS02G0761600 PROTEIN"/>
    <property type="match status" value="1"/>
</dbReference>
<accession>A0A2P2ITW2</accession>
<proteinExistence type="predicted"/>
<organism evidence="2">
    <name type="scientific">Rhizophora mucronata</name>
    <name type="common">Asiatic mangrove</name>
    <dbReference type="NCBI Taxonomy" id="61149"/>
    <lineage>
        <taxon>Eukaryota</taxon>
        <taxon>Viridiplantae</taxon>
        <taxon>Streptophyta</taxon>
        <taxon>Embryophyta</taxon>
        <taxon>Tracheophyta</taxon>
        <taxon>Spermatophyta</taxon>
        <taxon>Magnoliopsida</taxon>
        <taxon>eudicotyledons</taxon>
        <taxon>Gunneridae</taxon>
        <taxon>Pentapetalae</taxon>
        <taxon>rosids</taxon>
        <taxon>fabids</taxon>
        <taxon>Malpighiales</taxon>
        <taxon>Rhizophoraceae</taxon>
        <taxon>Rhizophora</taxon>
    </lineage>
</organism>
<dbReference type="EMBL" id="GGEC01004189">
    <property type="protein sequence ID" value="MBW84672.1"/>
    <property type="molecule type" value="Transcribed_RNA"/>
</dbReference>
<sequence length="151" mass="17431">MMEIQQSRRARLSFKNATILLTVLNIIAALLLLQAFLSFASSRSTFSSNHQSDSVQLRYIKESEEIRLAMQPWELIKRVKEIKQEAYAEPVVDPQKDTKQTAAVGLSNRLKDLRTMRDAANLKALDEWRKRKMERARQRQQEKNGTLSAQA</sequence>
<dbReference type="PANTHER" id="PTHR33344:SF7">
    <property type="entry name" value="TRANSMEMBRANE PROTEIN"/>
    <property type="match status" value="1"/>
</dbReference>
<evidence type="ECO:0000256" key="1">
    <source>
        <dbReference type="SAM" id="MobiDB-lite"/>
    </source>
</evidence>
<feature type="compositionally biased region" description="Basic and acidic residues" evidence="1">
    <location>
        <begin position="131"/>
        <end position="142"/>
    </location>
</feature>
<dbReference type="AlphaFoldDB" id="A0A2P2ITW2"/>
<name>A0A2P2ITW2_RHIMU</name>
<reference evidence="2" key="1">
    <citation type="submission" date="2018-02" db="EMBL/GenBank/DDBJ databases">
        <title>Rhizophora mucronata_Transcriptome.</title>
        <authorList>
            <person name="Meera S.P."/>
            <person name="Sreeshan A."/>
            <person name="Augustine A."/>
        </authorList>
    </citation>
    <scope>NUCLEOTIDE SEQUENCE</scope>
    <source>
        <tissue evidence="2">Leaf</tissue>
    </source>
</reference>
<protein>
    <submittedName>
        <fullName evidence="2">Uncharacterized protein MANES_03G157300</fullName>
    </submittedName>
</protein>
<feature type="region of interest" description="Disordered" evidence="1">
    <location>
        <begin position="131"/>
        <end position="151"/>
    </location>
</feature>